<dbReference type="GO" id="GO:0016787">
    <property type="term" value="F:hydrolase activity"/>
    <property type="evidence" value="ECO:0007669"/>
    <property type="project" value="UniProtKB-KW"/>
</dbReference>
<dbReference type="EC" id="3.-.-.-" evidence="2"/>
<name>A0A0Q9XH60_DROMO</name>
<proteinExistence type="predicted"/>
<dbReference type="OrthoDB" id="5418055at2759"/>
<reference evidence="2 3" key="1">
    <citation type="journal article" date="2007" name="Nature">
        <title>Evolution of genes and genomes on the Drosophila phylogeny.</title>
        <authorList>
            <consortium name="Drosophila 12 Genomes Consortium"/>
            <person name="Clark A.G."/>
            <person name="Eisen M.B."/>
            <person name="Smith D.R."/>
            <person name="Bergman C.M."/>
            <person name="Oliver B."/>
            <person name="Markow T.A."/>
            <person name="Kaufman T.C."/>
            <person name="Kellis M."/>
            <person name="Gelbart W."/>
            <person name="Iyer V.N."/>
            <person name="Pollard D.A."/>
            <person name="Sackton T.B."/>
            <person name="Larracuente A.M."/>
            <person name="Singh N.D."/>
            <person name="Abad J.P."/>
            <person name="Abt D.N."/>
            <person name="Adryan B."/>
            <person name="Aguade M."/>
            <person name="Akashi H."/>
            <person name="Anderson W.W."/>
            <person name="Aquadro C.F."/>
            <person name="Ardell D.H."/>
            <person name="Arguello R."/>
            <person name="Artieri C.G."/>
            <person name="Barbash D.A."/>
            <person name="Barker D."/>
            <person name="Barsanti P."/>
            <person name="Batterham P."/>
            <person name="Batzoglou S."/>
            <person name="Begun D."/>
            <person name="Bhutkar A."/>
            <person name="Blanco E."/>
            <person name="Bosak S.A."/>
            <person name="Bradley R.K."/>
            <person name="Brand A.D."/>
            <person name="Brent M.R."/>
            <person name="Brooks A.N."/>
            <person name="Brown R.H."/>
            <person name="Butlin R.K."/>
            <person name="Caggese C."/>
            <person name="Calvi B.R."/>
            <person name="Bernardo de Carvalho A."/>
            <person name="Caspi A."/>
            <person name="Castrezana S."/>
            <person name="Celniker S.E."/>
            <person name="Chang J.L."/>
            <person name="Chapple C."/>
            <person name="Chatterji S."/>
            <person name="Chinwalla A."/>
            <person name="Civetta A."/>
            <person name="Clifton S.W."/>
            <person name="Comeron J.M."/>
            <person name="Costello J.C."/>
            <person name="Coyne J.A."/>
            <person name="Daub J."/>
            <person name="David R.G."/>
            <person name="Delcher A.L."/>
            <person name="Delehaunty K."/>
            <person name="Do C.B."/>
            <person name="Ebling H."/>
            <person name="Edwards K."/>
            <person name="Eickbush T."/>
            <person name="Evans J.D."/>
            <person name="Filipski A."/>
            <person name="Findeiss S."/>
            <person name="Freyhult E."/>
            <person name="Fulton L."/>
            <person name="Fulton R."/>
            <person name="Garcia A.C."/>
            <person name="Gardiner A."/>
            <person name="Garfield D.A."/>
            <person name="Garvin B.E."/>
            <person name="Gibson G."/>
            <person name="Gilbert D."/>
            <person name="Gnerre S."/>
            <person name="Godfrey J."/>
            <person name="Good R."/>
            <person name="Gotea V."/>
            <person name="Gravely B."/>
            <person name="Greenberg A.J."/>
            <person name="Griffiths-Jones S."/>
            <person name="Gross S."/>
            <person name="Guigo R."/>
            <person name="Gustafson E.A."/>
            <person name="Haerty W."/>
            <person name="Hahn M.W."/>
            <person name="Halligan D.L."/>
            <person name="Halpern A.L."/>
            <person name="Halter G.M."/>
            <person name="Han M.V."/>
            <person name="Heger A."/>
            <person name="Hillier L."/>
            <person name="Hinrichs A.S."/>
            <person name="Holmes I."/>
            <person name="Hoskins R.A."/>
            <person name="Hubisz M.J."/>
            <person name="Hultmark D."/>
            <person name="Huntley M.A."/>
            <person name="Jaffe D.B."/>
            <person name="Jagadeeshan S."/>
            <person name="Jeck W.R."/>
            <person name="Johnson J."/>
            <person name="Jones C.D."/>
            <person name="Jordan W.C."/>
            <person name="Karpen G.H."/>
            <person name="Kataoka E."/>
            <person name="Keightley P.D."/>
            <person name="Kheradpour P."/>
            <person name="Kirkness E.F."/>
            <person name="Koerich L.B."/>
            <person name="Kristiansen K."/>
            <person name="Kudrna D."/>
            <person name="Kulathinal R.J."/>
            <person name="Kumar S."/>
            <person name="Kwok R."/>
            <person name="Lander E."/>
            <person name="Langley C.H."/>
            <person name="Lapoint R."/>
            <person name="Lazzaro B.P."/>
            <person name="Lee S.J."/>
            <person name="Levesque L."/>
            <person name="Li R."/>
            <person name="Lin C.F."/>
            <person name="Lin M.F."/>
            <person name="Lindblad-Toh K."/>
            <person name="Llopart A."/>
            <person name="Long M."/>
            <person name="Low L."/>
            <person name="Lozovsky E."/>
            <person name="Lu J."/>
            <person name="Luo M."/>
            <person name="Machado C.A."/>
            <person name="Makalowski W."/>
            <person name="Marzo M."/>
            <person name="Matsuda M."/>
            <person name="Matzkin L."/>
            <person name="McAllister B."/>
            <person name="McBride C.S."/>
            <person name="McKernan B."/>
            <person name="McKernan K."/>
            <person name="Mendez-Lago M."/>
            <person name="Minx P."/>
            <person name="Mollenhauer M.U."/>
            <person name="Montooth K."/>
            <person name="Mount S.M."/>
            <person name="Mu X."/>
            <person name="Myers E."/>
            <person name="Negre B."/>
            <person name="Newfeld S."/>
            <person name="Nielsen R."/>
            <person name="Noor M.A."/>
            <person name="O'Grady P."/>
            <person name="Pachter L."/>
            <person name="Papaceit M."/>
            <person name="Parisi M.J."/>
            <person name="Parisi M."/>
            <person name="Parts L."/>
            <person name="Pedersen J.S."/>
            <person name="Pesole G."/>
            <person name="Phillippy A.M."/>
            <person name="Ponting C.P."/>
            <person name="Pop M."/>
            <person name="Porcelli D."/>
            <person name="Powell J.R."/>
            <person name="Prohaska S."/>
            <person name="Pruitt K."/>
            <person name="Puig M."/>
            <person name="Quesneville H."/>
            <person name="Ram K.R."/>
            <person name="Rand D."/>
            <person name="Rasmussen M.D."/>
            <person name="Reed L.K."/>
            <person name="Reenan R."/>
            <person name="Reily A."/>
            <person name="Remington K.A."/>
            <person name="Rieger T.T."/>
            <person name="Ritchie M.G."/>
            <person name="Robin C."/>
            <person name="Rogers Y.H."/>
            <person name="Rohde C."/>
            <person name="Rozas J."/>
            <person name="Rubenfield M.J."/>
            <person name="Ruiz A."/>
            <person name="Russo S."/>
            <person name="Salzberg S.L."/>
            <person name="Sanchez-Gracia A."/>
            <person name="Saranga D.J."/>
            <person name="Sato H."/>
            <person name="Schaeffer S.W."/>
            <person name="Schatz M.C."/>
            <person name="Schlenke T."/>
            <person name="Schwartz R."/>
            <person name="Segarra C."/>
            <person name="Singh R.S."/>
            <person name="Sirot L."/>
            <person name="Sirota M."/>
            <person name="Sisneros N.B."/>
            <person name="Smith C.D."/>
            <person name="Smith T.F."/>
            <person name="Spieth J."/>
            <person name="Stage D.E."/>
            <person name="Stark A."/>
            <person name="Stephan W."/>
            <person name="Strausberg R.L."/>
            <person name="Strempel S."/>
            <person name="Sturgill D."/>
            <person name="Sutton G."/>
            <person name="Sutton G.G."/>
            <person name="Tao W."/>
            <person name="Teichmann S."/>
            <person name="Tobari Y.N."/>
            <person name="Tomimura Y."/>
            <person name="Tsolas J.M."/>
            <person name="Valente V.L."/>
            <person name="Venter E."/>
            <person name="Venter J.C."/>
            <person name="Vicario S."/>
            <person name="Vieira F.G."/>
            <person name="Vilella A.J."/>
            <person name="Villasante A."/>
            <person name="Walenz B."/>
            <person name="Wang J."/>
            <person name="Wasserman M."/>
            <person name="Watts T."/>
            <person name="Wilson D."/>
            <person name="Wilson R.K."/>
            <person name="Wing R.A."/>
            <person name="Wolfner M.F."/>
            <person name="Wong A."/>
            <person name="Wong G.K."/>
            <person name="Wu C.I."/>
            <person name="Wu G."/>
            <person name="Yamamoto D."/>
            <person name="Yang H.P."/>
            <person name="Yang S.P."/>
            <person name="Yorke J.A."/>
            <person name="Yoshida K."/>
            <person name="Zdobnov E."/>
            <person name="Zhang P."/>
            <person name="Zhang Y."/>
            <person name="Zimin A.V."/>
            <person name="Baldwin J."/>
            <person name="Abdouelleil A."/>
            <person name="Abdulkadir J."/>
            <person name="Abebe A."/>
            <person name="Abera B."/>
            <person name="Abreu J."/>
            <person name="Acer S.C."/>
            <person name="Aftuck L."/>
            <person name="Alexander A."/>
            <person name="An P."/>
            <person name="Anderson E."/>
            <person name="Anderson S."/>
            <person name="Arachi H."/>
            <person name="Azer M."/>
            <person name="Bachantsang P."/>
            <person name="Barry A."/>
            <person name="Bayul T."/>
            <person name="Berlin A."/>
            <person name="Bessette D."/>
            <person name="Bloom T."/>
            <person name="Blye J."/>
            <person name="Boguslavskiy L."/>
            <person name="Bonnet C."/>
            <person name="Boukhgalter B."/>
            <person name="Bourzgui I."/>
            <person name="Brown A."/>
            <person name="Cahill P."/>
            <person name="Channer S."/>
            <person name="Cheshatsang Y."/>
            <person name="Chuda L."/>
            <person name="Citroen M."/>
            <person name="Collymore A."/>
            <person name="Cooke P."/>
            <person name="Costello M."/>
            <person name="D'Aco K."/>
            <person name="Daza R."/>
            <person name="De Haan G."/>
            <person name="DeGray S."/>
            <person name="DeMaso C."/>
            <person name="Dhargay N."/>
            <person name="Dooley K."/>
            <person name="Dooley E."/>
            <person name="Doricent M."/>
            <person name="Dorje P."/>
            <person name="Dorjee K."/>
            <person name="Dupes A."/>
            <person name="Elong R."/>
            <person name="Falk J."/>
            <person name="Farina A."/>
            <person name="Faro S."/>
            <person name="Ferguson D."/>
            <person name="Fisher S."/>
            <person name="Foley C.D."/>
            <person name="Franke A."/>
            <person name="Friedrich D."/>
            <person name="Gadbois L."/>
            <person name="Gearin G."/>
            <person name="Gearin C.R."/>
            <person name="Giannoukos G."/>
            <person name="Goode T."/>
            <person name="Graham J."/>
            <person name="Grandbois E."/>
            <person name="Grewal S."/>
            <person name="Gyaltsen K."/>
            <person name="Hafez N."/>
            <person name="Hagos B."/>
            <person name="Hall J."/>
            <person name="Henson C."/>
            <person name="Hollinger A."/>
            <person name="Honan T."/>
            <person name="Huard M.D."/>
            <person name="Hughes L."/>
            <person name="Hurhula B."/>
            <person name="Husby M.E."/>
            <person name="Kamat A."/>
            <person name="Kanga B."/>
            <person name="Kashin S."/>
            <person name="Khazanovich D."/>
            <person name="Kisner P."/>
            <person name="Lance K."/>
            <person name="Lara M."/>
            <person name="Lee W."/>
            <person name="Lennon N."/>
            <person name="Letendre F."/>
            <person name="LeVine R."/>
            <person name="Lipovsky A."/>
            <person name="Liu X."/>
            <person name="Liu J."/>
            <person name="Liu S."/>
            <person name="Lokyitsang T."/>
            <person name="Lokyitsang Y."/>
            <person name="Lubonja R."/>
            <person name="Lui A."/>
            <person name="MacDonald P."/>
            <person name="Magnisalis V."/>
            <person name="Maru K."/>
            <person name="Matthews C."/>
            <person name="McCusker W."/>
            <person name="McDonough S."/>
            <person name="Mehta T."/>
            <person name="Meldrim J."/>
            <person name="Meneus L."/>
            <person name="Mihai O."/>
            <person name="Mihalev A."/>
            <person name="Mihova T."/>
            <person name="Mittelman R."/>
            <person name="Mlenga V."/>
            <person name="Montmayeur A."/>
            <person name="Mulrain L."/>
            <person name="Navidi A."/>
            <person name="Naylor J."/>
            <person name="Negash T."/>
            <person name="Nguyen T."/>
            <person name="Nguyen N."/>
            <person name="Nicol R."/>
            <person name="Norbu C."/>
            <person name="Norbu N."/>
            <person name="Novod N."/>
            <person name="O'Neill B."/>
            <person name="Osman S."/>
            <person name="Markiewicz E."/>
            <person name="Oyono O.L."/>
            <person name="Patti C."/>
            <person name="Phunkhang P."/>
            <person name="Pierre F."/>
            <person name="Priest M."/>
            <person name="Raghuraman S."/>
            <person name="Rege F."/>
            <person name="Reyes R."/>
            <person name="Rise C."/>
            <person name="Rogov P."/>
            <person name="Ross K."/>
            <person name="Ryan E."/>
            <person name="Settipalli S."/>
            <person name="Shea T."/>
            <person name="Sherpa N."/>
            <person name="Shi L."/>
            <person name="Shih D."/>
            <person name="Sparrow T."/>
            <person name="Spaulding J."/>
            <person name="Stalker J."/>
            <person name="Stange-Thomann N."/>
            <person name="Stavropoulos S."/>
            <person name="Stone C."/>
            <person name="Strader C."/>
            <person name="Tesfaye S."/>
            <person name="Thomson T."/>
            <person name="Thoulutsang Y."/>
            <person name="Thoulutsang D."/>
            <person name="Topham K."/>
            <person name="Topping I."/>
            <person name="Tsamla T."/>
            <person name="Vassiliev H."/>
            <person name="Vo A."/>
            <person name="Wangchuk T."/>
            <person name="Wangdi T."/>
            <person name="Weiand M."/>
            <person name="Wilkinson J."/>
            <person name="Wilson A."/>
            <person name="Yadav S."/>
            <person name="Young G."/>
            <person name="Yu Q."/>
            <person name="Zembek L."/>
            <person name="Zhong D."/>
            <person name="Zimmer A."/>
            <person name="Zwirko Z."/>
            <person name="Jaffe D.B."/>
            <person name="Alvarez P."/>
            <person name="Brockman W."/>
            <person name="Butler J."/>
            <person name="Chin C."/>
            <person name="Gnerre S."/>
            <person name="Grabherr M."/>
            <person name="Kleber M."/>
            <person name="Mauceli E."/>
            <person name="MacCallum I."/>
        </authorList>
    </citation>
    <scope>NUCLEOTIDE SEQUENCE [LARGE SCALE GENOMIC DNA]</scope>
    <source>
        <strain evidence="3">Tucson 15081-1352.22</strain>
    </source>
</reference>
<keyword evidence="1" id="KW-1133">Transmembrane helix</keyword>
<keyword evidence="1" id="KW-0472">Membrane</keyword>
<evidence type="ECO:0000256" key="1">
    <source>
        <dbReference type="SAM" id="Phobius"/>
    </source>
</evidence>
<gene>
    <name evidence="2" type="primary">Dmoj\GI18046</name>
    <name evidence="2" type="ORF">Dmoj_GI18046</name>
</gene>
<dbReference type="EMBL" id="CH933807">
    <property type="protein sequence ID" value="KRG03585.1"/>
    <property type="molecule type" value="Genomic_DNA"/>
</dbReference>
<evidence type="ECO:0000313" key="3">
    <source>
        <dbReference type="Proteomes" id="UP000009192"/>
    </source>
</evidence>
<keyword evidence="3" id="KW-1185">Reference proteome</keyword>
<feature type="transmembrane region" description="Helical" evidence="1">
    <location>
        <begin position="12"/>
        <end position="29"/>
    </location>
</feature>
<accession>A0A0Q9XH60</accession>
<dbReference type="Proteomes" id="UP000009192">
    <property type="component" value="Unassembled WGS sequence"/>
</dbReference>
<dbReference type="AlphaFoldDB" id="A0A0Q9XH60"/>
<protein>
    <submittedName>
        <fullName evidence="2">Uncharacterized protein, isoform C</fullName>
        <ecNumber evidence="2">3.-.-.-</ecNumber>
    </submittedName>
</protein>
<organism evidence="2 3">
    <name type="scientific">Drosophila mojavensis</name>
    <name type="common">Fruit fly</name>
    <dbReference type="NCBI Taxonomy" id="7230"/>
    <lineage>
        <taxon>Eukaryota</taxon>
        <taxon>Metazoa</taxon>
        <taxon>Ecdysozoa</taxon>
        <taxon>Arthropoda</taxon>
        <taxon>Hexapoda</taxon>
        <taxon>Insecta</taxon>
        <taxon>Pterygota</taxon>
        <taxon>Neoptera</taxon>
        <taxon>Endopterygota</taxon>
        <taxon>Diptera</taxon>
        <taxon>Brachycera</taxon>
        <taxon>Muscomorpha</taxon>
        <taxon>Ephydroidea</taxon>
        <taxon>Drosophilidae</taxon>
        <taxon>Drosophila</taxon>
    </lineage>
</organism>
<sequence length="91" mass="10283">MSHIVDPGAQSCAFYALAGLTGFVFGAYFQQESAIRQLFWMIKTDPYVFHHRRKLYPLVGVHISNGSRGQIVEPFQMSDKQNTRSSDICAI</sequence>
<keyword evidence="1" id="KW-0812">Transmembrane</keyword>
<evidence type="ECO:0000313" key="2">
    <source>
        <dbReference type="EMBL" id="KRG03585.1"/>
    </source>
</evidence>
<keyword evidence="2" id="KW-0378">Hydrolase</keyword>